<dbReference type="Proteomes" id="UP000549394">
    <property type="component" value="Unassembled WGS sequence"/>
</dbReference>
<evidence type="ECO:0000313" key="8">
    <source>
        <dbReference type="EMBL" id="CAD5121200.1"/>
    </source>
</evidence>
<dbReference type="PANTHER" id="PTHR10639">
    <property type="entry name" value="CLATHRIN LIGHT CHAIN"/>
    <property type="match status" value="1"/>
</dbReference>
<name>A0A7I8VZI0_9ANNE</name>
<evidence type="ECO:0000256" key="3">
    <source>
        <dbReference type="ARBA" id="ARBA00023136"/>
    </source>
</evidence>
<dbReference type="GO" id="GO:0006886">
    <property type="term" value="P:intracellular protein transport"/>
    <property type="evidence" value="ECO:0007669"/>
    <property type="project" value="InterPro"/>
</dbReference>
<dbReference type="GO" id="GO:0072583">
    <property type="term" value="P:clathrin-dependent endocytosis"/>
    <property type="evidence" value="ECO:0007669"/>
    <property type="project" value="TreeGrafter"/>
</dbReference>
<feature type="compositionally biased region" description="Polar residues" evidence="7">
    <location>
        <begin position="64"/>
        <end position="78"/>
    </location>
</feature>
<protein>
    <recommendedName>
        <fullName evidence="6">Clathrin light chain</fullName>
    </recommendedName>
</protein>
<dbReference type="Pfam" id="PF01086">
    <property type="entry name" value="Clathrin_lg_ch"/>
    <property type="match status" value="1"/>
</dbReference>
<evidence type="ECO:0000256" key="2">
    <source>
        <dbReference type="ARBA" id="ARBA00005263"/>
    </source>
</evidence>
<dbReference type="OrthoDB" id="5512at2759"/>
<dbReference type="InterPro" id="IPR000996">
    <property type="entry name" value="Clathrin_L-chain"/>
</dbReference>
<proteinExistence type="inferred from homology"/>
<sequence>MDNFKALGDTPPPNVVEEDPAAEFLAAEQNQLAQLEGDDFDFDQAAGLQNGDTNPEVKKDKMSEGQNQPASYSPQSTLPKIEPEPIRKWREDQAVMLKEKDAASEEKAAEWRQQACQELDDWYRHREEQLQKTKETNRESEAAYMSDRDRPQPGHEWEKVTSYCEFNPKSAPRSSKDLSRMRGILLQLKQNPIEIRQ</sequence>
<evidence type="ECO:0000256" key="5">
    <source>
        <dbReference type="ARBA" id="ARBA00023329"/>
    </source>
</evidence>
<keyword evidence="4 6" id="KW-0168">Coated pit</keyword>
<dbReference type="GO" id="GO:0005198">
    <property type="term" value="F:structural molecule activity"/>
    <property type="evidence" value="ECO:0007669"/>
    <property type="project" value="InterPro"/>
</dbReference>
<dbReference type="AlphaFoldDB" id="A0A7I8VZI0"/>
<organism evidence="8 9">
    <name type="scientific">Dimorphilus gyrociliatus</name>
    <dbReference type="NCBI Taxonomy" id="2664684"/>
    <lineage>
        <taxon>Eukaryota</taxon>
        <taxon>Metazoa</taxon>
        <taxon>Spiralia</taxon>
        <taxon>Lophotrochozoa</taxon>
        <taxon>Annelida</taxon>
        <taxon>Polychaeta</taxon>
        <taxon>Polychaeta incertae sedis</taxon>
        <taxon>Dinophilidae</taxon>
        <taxon>Dimorphilus</taxon>
    </lineage>
</organism>
<keyword evidence="9" id="KW-1185">Reference proteome</keyword>
<keyword evidence="5 6" id="KW-0968">Cytoplasmic vesicle</keyword>
<feature type="region of interest" description="Disordered" evidence="7">
    <location>
        <begin position="130"/>
        <end position="156"/>
    </location>
</feature>
<gene>
    <name evidence="8" type="ORF">DGYR_LOCUS9186</name>
</gene>
<accession>A0A7I8VZI0</accession>
<dbReference type="PROSITE" id="PS00581">
    <property type="entry name" value="CLATHRIN_LIGHT_CHN_2"/>
    <property type="match status" value="1"/>
</dbReference>
<evidence type="ECO:0000313" key="9">
    <source>
        <dbReference type="Proteomes" id="UP000549394"/>
    </source>
</evidence>
<evidence type="ECO:0000256" key="6">
    <source>
        <dbReference type="RuleBase" id="RU363137"/>
    </source>
</evidence>
<dbReference type="GO" id="GO:0030132">
    <property type="term" value="C:clathrin coat of coated pit"/>
    <property type="evidence" value="ECO:0007669"/>
    <property type="project" value="InterPro"/>
</dbReference>
<dbReference type="PANTHER" id="PTHR10639:SF7">
    <property type="entry name" value="CLATHRIN LIGHT CHAIN"/>
    <property type="match status" value="1"/>
</dbReference>
<feature type="region of interest" description="Disordered" evidence="7">
    <location>
        <begin position="35"/>
        <end position="86"/>
    </location>
</feature>
<comment type="function">
    <text evidence="6">Clathrin is the major protein of the polyhedral coat of coated pits and vesicles.</text>
</comment>
<evidence type="ECO:0000256" key="7">
    <source>
        <dbReference type="SAM" id="MobiDB-lite"/>
    </source>
</evidence>
<comment type="subcellular location">
    <subcellularLocation>
        <location evidence="1 6">Cytoplasmic vesicle membrane</location>
        <topology evidence="1 6">Peripheral membrane protein</topology>
        <orientation evidence="1 6">Cytoplasmic side</orientation>
    </subcellularLocation>
    <subcellularLocation>
        <location evidence="6">Membrane</location>
        <location evidence="6">Coated pit</location>
        <topology evidence="6">Peripheral membrane protein</topology>
        <orientation evidence="6">Cytoplasmic side</orientation>
    </subcellularLocation>
    <text evidence="6">Cytoplasmic face of coated pits and vesicles.</text>
</comment>
<comment type="similarity">
    <text evidence="2 6">Belongs to the clathrin light chain family.</text>
</comment>
<dbReference type="GO" id="GO:0032050">
    <property type="term" value="F:clathrin heavy chain binding"/>
    <property type="evidence" value="ECO:0007669"/>
    <property type="project" value="TreeGrafter"/>
</dbReference>
<evidence type="ECO:0000256" key="4">
    <source>
        <dbReference type="ARBA" id="ARBA00023176"/>
    </source>
</evidence>
<dbReference type="EMBL" id="CAJFCJ010000014">
    <property type="protein sequence ID" value="CAD5121200.1"/>
    <property type="molecule type" value="Genomic_DNA"/>
</dbReference>
<dbReference type="GO" id="GO:0099631">
    <property type="term" value="C:postsynaptic endocytic zone cytoplasmic component"/>
    <property type="evidence" value="ECO:0007669"/>
    <property type="project" value="TreeGrafter"/>
</dbReference>
<dbReference type="GO" id="GO:0030672">
    <property type="term" value="C:synaptic vesicle membrane"/>
    <property type="evidence" value="ECO:0007669"/>
    <property type="project" value="TreeGrafter"/>
</dbReference>
<comment type="caution">
    <text evidence="8">The sequence shown here is derived from an EMBL/GenBank/DDBJ whole genome shotgun (WGS) entry which is preliminary data.</text>
</comment>
<keyword evidence="3 6" id="KW-0472">Membrane</keyword>
<dbReference type="GO" id="GO:0030130">
    <property type="term" value="C:clathrin coat of trans-Golgi network vesicle"/>
    <property type="evidence" value="ECO:0007669"/>
    <property type="project" value="InterPro"/>
</dbReference>
<evidence type="ECO:0000256" key="1">
    <source>
        <dbReference type="ARBA" id="ARBA00004180"/>
    </source>
</evidence>
<reference evidence="8 9" key="1">
    <citation type="submission" date="2020-08" db="EMBL/GenBank/DDBJ databases">
        <authorList>
            <person name="Hejnol A."/>
        </authorList>
    </citation>
    <scope>NUCLEOTIDE SEQUENCE [LARGE SCALE GENOMIC DNA]</scope>
</reference>